<dbReference type="GO" id="GO:0005524">
    <property type="term" value="F:ATP binding"/>
    <property type="evidence" value="ECO:0007669"/>
    <property type="project" value="UniProtKB-UniRule"/>
</dbReference>
<dbReference type="GO" id="GO:0016773">
    <property type="term" value="F:phosphotransferase activity, alcohol group as acceptor"/>
    <property type="evidence" value="ECO:0007669"/>
    <property type="project" value="UniProtKB-UniRule"/>
</dbReference>
<keyword evidence="1" id="KW-0119">Carbohydrate metabolism</keyword>
<keyword evidence="1 2" id="KW-0418">Kinase</keyword>
<dbReference type="GO" id="GO:0097175">
    <property type="term" value="P:1,6-anhydro-N-acetyl-beta-muramic acid catabolic process"/>
    <property type="evidence" value="ECO:0007669"/>
    <property type="project" value="UniProtKB-UniRule"/>
</dbReference>
<reference evidence="2 3" key="1">
    <citation type="submission" date="2020-02" db="EMBL/GenBank/DDBJ databases">
        <authorList>
            <person name="Criscuolo A."/>
        </authorList>
    </citation>
    <scope>NUCLEOTIDE SEQUENCE [LARGE SCALE GENOMIC DNA]</scope>
    <source>
        <strain evidence="2">CIP105534</strain>
    </source>
</reference>
<dbReference type="Proteomes" id="UP000479938">
    <property type="component" value="Unassembled WGS sequence"/>
</dbReference>
<comment type="function">
    <text evidence="1">Catalyzes the specific phosphorylation of 1,6-anhydro-N-acetylmuramic acid (anhMurNAc) with the simultaneous cleavage of the 1,6-anhydro ring, generating MurNAc-6-P. Is required for the utilization of anhMurNAc either imported from the medium or derived from its own cell wall murein, and thus plays a role in cell wall recycling.</text>
</comment>
<dbReference type="UniPathway" id="UPA00544"/>
<dbReference type="SUPFAM" id="SSF53067">
    <property type="entry name" value="Actin-like ATPase domain"/>
    <property type="match status" value="1"/>
</dbReference>
<evidence type="ECO:0000256" key="1">
    <source>
        <dbReference type="HAMAP-Rule" id="MF_01270"/>
    </source>
</evidence>
<dbReference type="InterPro" id="IPR043129">
    <property type="entry name" value="ATPase_NBD"/>
</dbReference>
<keyword evidence="3" id="KW-1185">Reference proteome</keyword>
<keyword evidence="1" id="KW-0547">Nucleotide-binding</keyword>
<dbReference type="GO" id="GO:0006040">
    <property type="term" value="P:amino sugar metabolic process"/>
    <property type="evidence" value="ECO:0007669"/>
    <property type="project" value="InterPro"/>
</dbReference>
<dbReference type="CDD" id="cd24050">
    <property type="entry name" value="ASKHA_NBD_ANMK"/>
    <property type="match status" value="1"/>
</dbReference>
<accession>A0A6J4GA71</accession>
<keyword evidence="1" id="KW-0067">ATP-binding</keyword>
<comment type="similarity">
    <text evidence="1">Belongs to the anhydro-N-acetylmuramic acid kinase family.</text>
</comment>
<proteinExistence type="inferred from homology"/>
<dbReference type="InterPro" id="IPR005338">
    <property type="entry name" value="Anhydro_N_Ac-Mur_kinase"/>
</dbReference>
<dbReference type="HAMAP" id="MF_01270">
    <property type="entry name" value="AnhMurNAc_kinase"/>
    <property type="match status" value="1"/>
</dbReference>
<comment type="pathway">
    <text evidence="1">Cell wall biogenesis; peptidoglycan recycling.</text>
</comment>
<dbReference type="PANTHER" id="PTHR30605">
    <property type="entry name" value="ANHYDRO-N-ACETYLMURAMIC ACID KINASE"/>
    <property type="match status" value="1"/>
</dbReference>
<evidence type="ECO:0000313" key="3">
    <source>
        <dbReference type="Proteomes" id="UP000479938"/>
    </source>
</evidence>
<comment type="pathway">
    <text evidence="1">Amino-sugar metabolism; 1,6-anhydro-N-acetylmuramate degradation.</text>
</comment>
<comment type="catalytic activity">
    <reaction evidence="1">
        <text>1,6-anhydro-N-acetyl-beta-muramate + ATP + H2O = N-acetyl-D-muramate 6-phosphate + ADP + H(+)</text>
        <dbReference type="Rhea" id="RHEA:24952"/>
        <dbReference type="ChEBI" id="CHEBI:15377"/>
        <dbReference type="ChEBI" id="CHEBI:15378"/>
        <dbReference type="ChEBI" id="CHEBI:30616"/>
        <dbReference type="ChEBI" id="CHEBI:58690"/>
        <dbReference type="ChEBI" id="CHEBI:58722"/>
        <dbReference type="ChEBI" id="CHEBI:456216"/>
        <dbReference type="EC" id="2.7.1.170"/>
    </reaction>
</comment>
<dbReference type="PANTHER" id="PTHR30605:SF0">
    <property type="entry name" value="ANHYDRO-N-ACETYLMURAMIC ACID KINASE"/>
    <property type="match status" value="1"/>
</dbReference>
<name>A0A6J4GA71_9FLAO</name>
<feature type="binding site" evidence="1">
    <location>
        <begin position="25"/>
        <end position="32"/>
    </location>
    <ligand>
        <name>ATP</name>
        <dbReference type="ChEBI" id="CHEBI:30616"/>
    </ligand>
</feature>
<sequence>MNANLESLYKIAQKPSRTIIGLMSGTSLDGLDVALCEISGSGENTQVELIQFDTVDYSEEVKTEIRNVFAKQTIDFQHLVLLNEWIGILHANIILDRLNHWKIPAEKIDLVASHGQTVFHAPKILHQQEKFPNATLQIGDGDHIAVKTGIITISDFRQKHLAAGGEGAPLAVYGDYFLFSKKDKNRIMLNMGGIANFTYLSSTHNPEEVFVTDTGTGNTLIDAFTRLYFPDKSYDKDAKIAKQGNVNPALLEALKADEFFSKPFPKTTGPELFSIDYVRKAQTQSKTEKITIEDLLATLTRFSAETIADAIHSAINNTTYSPETFTVYMSGGGAHNPLLVGWLKELLPCTFKNTDVLGISGDAKEAILFAILANETVSGGTSDFGPRKRIPSVSMGKISFPN</sequence>
<dbReference type="GO" id="GO:0009254">
    <property type="term" value="P:peptidoglycan turnover"/>
    <property type="evidence" value="ECO:0007669"/>
    <property type="project" value="UniProtKB-UniRule"/>
</dbReference>
<dbReference type="Gene3D" id="3.30.420.40">
    <property type="match status" value="2"/>
</dbReference>
<keyword evidence="1 2" id="KW-0808">Transferase</keyword>
<gene>
    <name evidence="1 2" type="primary">anmK</name>
    <name evidence="2" type="ORF">FLA105534_00793</name>
</gene>
<dbReference type="UniPathway" id="UPA00343"/>
<dbReference type="EC" id="2.7.1.170" evidence="1"/>
<dbReference type="RefSeq" id="WP_173969539.1">
    <property type="nucleotide sequence ID" value="NZ_CADCSU010000045.1"/>
</dbReference>
<dbReference type="GO" id="GO:0016301">
    <property type="term" value="F:kinase activity"/>
    <property type="evidence" value="ECO:0007669"/>
    <property type="project" value="UniProtKB-KW"/>
</dbReference>
<dbReference type="AlphaFoldDB" id="A0A6J4GA71"/>
<dbReference type="NCBIfam" id="NF007149">
    <property type="entry name" value="PRK09585.3-4"/>
    <property type="match status" value="1"/>
</dbReference>
<organism evidence="2 3">
    <name type="scientific">Flavobacterium bizetiae</name>
    <dbReference type="NCBI Taxonomy" id="2704140"/>
    <lineage>
        <taxon>Bacteria</taxon>
        <taxon>Pseudomonadati</taxon>
        <taxon>Bacteroidota</taxon>
        <taxon>Flavobacteriia</taxon>
        <taxon>Flavobacteriales</taxon>
        <taxon>Flavobacteriaceae</taxon>
        <taxon>Flavobacterium</taxon>
    </lineage>
</organism>
<protein>
    <recommendedName>
        <fullName evidence="1">Anhydro-N-acetylmuramic acid kinase</fullName>
        <ecNumber evidence="1">2.7.1.170</ecNumber>
    </recommendedName>
    <alternativeName>
        <fullName evidence="1">AnhMurNAc kinase</fullName>
    </alternativeName>
</protein>
<dbReference type="Pfam" id="PF03702">
    <property type="entry name" value="AnmK"/>
    <property type="match status" value="1"/>
</dbReference>
<dbReference type="EMBL" id="CADCSU010000045">
    <property type="protein sequence ID" value="CAA9195704.1"/>
    <property type="molecule type" value="Genomic_DNA"/>
</dbReference>
<evidence type="ECO:0000313" key="2">
    <source>
        <dbReference type="EMBL" id="CAA9195704.1"/>
    </source>
</evidence>